<evidence type="ECO:0000256" key="4">
    <source>
        <dbReference type="ARBA" id="ARBA00023002"/>
    </source>
</evidence>
<dbReference type="InterPro" id="IPR050641">
    <property type="entry name" value="RIFMO-like"/>
</dbReference>
<name>A0A8H5E041_9HYPO</name>
<reference evidence="7 8" key="1">
    <citation type="journal article" date="2020" name="BMC Genomics">
        <title>Correction to: Identification and distribution of gene clusters required for synthesis of sphingolipid metabolism inhibitors in diverse species of the filamentous fungus Fusarium.</title>
        <authorList>
            <person name="Kim H.S."/>
            <person name="Lohmar J.M."/>
            <person name="Busman M."/>
            <person name="Brown D.W."/>
            <person name="Naumann T.A."/>
            <person name="Divon H.H."/>
            <person name="Lysoe E."/>
            <person name="Uhlig S."/>
            <person name="Proctor R.H."/>
        </authorList>
    </citation>
    <scope>NUCLEOTIDE SEQUENCE [LARGE SCALE GENOMIC DNA]</scope>
    <source>
        <strain evidence="7 8">NRRL 25214</strain>
    </source>
</reference>
<evidence type="ECO:0000256" key="2">
    <source>
        <dbReference type="ARBA" id="ARBA00022630"/>
    </source>
</evidence>
<dbReference type="CDD" id="cd14688">
    <property type="entry name" value="bZIP_YAP"/>
    <property type="match status" value="1"/>
</dbReference>
<dbReference type="EMBL" id="JABEVY010000219">
    <property type="protein sequence ID" value="KAF5241942.1"/>
    <property type="molecule type" value="Genomic_DNA"/>
</dbReference>
<dbReference type="GO" id="GO:0003700">
    <property type="term" value="F:DNA-binding transcription factor activity"/>
    <property type="evidence" value="ECO:0007669"/>
    <property type="project" value="InterPro"/>
</dbReference>
<accession>A0A8H5E041</accession>
<evidence type="ECO:0000259" key="6">
    <source>
        <dbReference type="PROSITE" id="PS00036"/>
    </source>
</evidence>
<dbReference type="PRINTS" id="PR00420">
    <property type="entry name" value="RNGMNOXGNASE"/>
</dbReference>
<dbReference type="SUPFAM" id="SSF51905">
    <property type="entry name" value="FAD/NAD(P)-binding domain"/>
    <property type="match status" value="1"/>
</dbReference>
<dbReference type="Proteomes" id="UP000573603">
    <property type="component" value="Unassembled WGS sequence"/>
</dbReference>
<dbReference type="GO" id="GO:0071949">
    <property type="term" value="F:FAD binding"/>
    <property type="evidence" value="ECO:0007669"/>
    <property type="project" value="InterPro"/>
</dbReference>
<dbReference type="PANTHER" id="PTHR43004:SF19">
    <property type="entry name" value="BINDING MONOOXYGENASE, PUTATIVE (JCVI)-RELATED"/>
    <property type="match status" value="1"/>
</dbReference>
<comment type="cofactor">
    <cofactor evidence="1">
        <name>FAD</name>
        <dbReference type="ChEBI" id="CHEBI:57692"/>
    </cofactor>
</comment>
<keyword evidence="8" id="KW-1185">Reference proteome</keyword>
<comment type="caution">
    <text evidence="7">The sequence shown here is derived from an EMBL/GenBank/DDBJ whole genome shotgun (WGS) entry which is preliminary data.</text>
</comment>
<protein>
    <recommendedName>
        <fullName evidence="6">BZIP domain-containing protein</fullName>
    </recommendedName>
</protein>
<sequence>MNAPEQTDIDNLLDLSGWQPKGDSNATDAPDRAERRRLQNRQAQRNHRKKQKAYVSSLEQQVIENMLRGKQDTYMPTPQPTSPLFMPFEIPSEPSSSPSPLSLPVDISMVPTPENEQSDILSTPLSFSPDIAPYSHGLWHDGAQRSPIPFAPFPGKHSPHDMGCGCVTSPTPFHHNSTYDTPWLDMFIRGNERAPESSRSHCCSLHLDRLDQTVPGIQHHHNSDPSVYPRVIRCPRPHPAPTCACPVTSKAEELPLYLPPFSPTLPQVTATFILLETKMTKTHDLIIVGGGPVGLFLGLSLALKGIKVLIIEKAAEIPQSPRALMRNFPIVLNEFAKVGILDEVTAAGFKNTEGLCFRTPYSGTNRVLARIPPGKSSRGSVDYGVQLGQAKLSSIMLKHAVQCPSFSIRYNTRYVYHEEDETLVHVQVESAAGKESLSAPFMVACDGANSAVRKALEIPFEGFTWKDWQFVAVNIYYDFSKYGYPAANHIVDSEDWAVIVRASNEKEGLWRIALGIPPDLKPADVEPCVIAKLERLMPGPRPLDYRIDAISPYWAHEKVANSFRSGRVVLCGDAAHLNNPLTALGLTTGLVDAAVLARVVPLVLQPKNMISTKWPKLLDQYATVRRKDFVQRVQKQAIDGKKRIHSMDPRVVNERDDFFNMLNKSPGFANFIASLMMEPLAEDLWPSPM</sequence>
<feature type="domain" description="BZIP" evidence="6">
    <location>
        <begin position="35"/>
        <end position="50"/>
    </location>
</feature>
<dbReference type="Gene3D" id="3.30.9.10">
    <property type="entry name" value="D-Amino Acid Oxidase, subunit A, domain 2"/>
    <property type="match status" value="1"/>
</dbReference>
<keyword evidence="3" id="KW-0274">FAD</keyword>
<dbReference type="Pfam" id="PF01494">
    <property type="entry name" value="FAD_binding_3"/>
    <property type="match status" value="1"/>
</dbReference>
<feature type="region of interest" description="Disordered" evidence="5">
    <location>
        <begin position="1"/>
        <end position="55"/>
    </location>
</feature>
<gene>
    <name evidence="7" type="ORF">FANTH_8902</name>
</gene>
<dbReference type="AlphaFoldDB" id="A0A8H5E041"/>
<evidence type="ECO:0000256" key="3">
    <source>
        <dbReference type="ARBA" id="ARBA00022827"/>
    </source>
</evidence>
<evidence type="ECO:0000256" key="5">
    <source>
        <dbReference type="SAM" id="MobiDB-lite"/>
    </source>
</evidence>
<dbReference type="InterPro" id="IPR004827">
    <property type="entry name" value="bZIP"/>
</dbReference>
<dbReference type="PROSITE" id="PS00036">
    <property type="entry name" value="BZIP_BASIC"/>
    <property type="match status" value="1"/>
</dbReference>
<keyword evidence="4" id="KW-0560">Oxidoreductase</keyword>
<dbReference type="GO" id="GO:0016709">
    <property type="term" value="F:oxidoreductase activity, acting on paired donors, with incorporation or reduction of molecular oxygen, NAD(P)H as one donor, and incorporation of one atom of oxygen"/>
    <property type="evidence" value="ECO:0007669"/>
    <property type="project" value="UniProtKB-ARBA"/>
</dbReference>
<organism evidence="7 8">
    <name type="scientific">Fusarium anthophilum</name>
    <dbReference type="NCBI Taxonomy" id="48485"/>
    <lineage>
        <taxon>Eukaryota</taxon>
        <taxon>Fungi</taxon>
        <taxon>Dikarya</taxon>
        <taxon>Ascomycota</taxon>
        <taxon>Pezizomycotina</taxon>
        <taxon>Sordariomycetes</taxon>
        <taxon>Hypocreomycetidae</taxon>
        <taxon>Hypocreales</taxon>
        <taxon>Nectriaceae</taxon>
        <taxon>Fusarium</taxon>
        <taxon>Fusarium fujikuroi species complex</taxon>
    </lineage>
</organism>
<evidence type="ECO:0000256" key="1">
    <source>
        <dbReference type="ARBA" id="ARBA00001974"/>
    </source>
</evidence>
<dbReference type="SUPFAM" id="SSF57959">
    <property type="entry name" value="Leucine zipper domain"/>
    <property type="match status" value="1"/>
</dbReference>
<dbReference type="InterPro" id="IPR036188">
    <property type="entry name" value="FAD/NAD-bd_sf"/>
</dbReference>
<dbReference type="Gene3D" id="1.20.5.170">
    <property type="match status" value="1"/>
</dbReference>
<evidence type="ECO:0000313" key="7">
    <source>
        <dbReference type="EMBL" id="KAF5241942.1"/>
    </source>
</evidence>
<evidence type="ECO:0000313" key="8">
    <source>
        <dbReference type="Proteomes" id="UP000573603"/>
    </source>
</evidence>
<dbReference type="InterPro" id="IPR046347">
    <property type="entry name" value="bZIP_sf"/>
</dbReference>
<dbReference type="Gene3D" id="3.50.50.60">
    <property type="entry name" value="FAD/NAD(P)-binding domain"/>
    <property type="match status" value="1"/>
</dbReference>
<dbReference type="InterPro" id="IPR002938">
    <property type="entry name" value="FAD-bd"/>
</dbReference>
<proteinExistence type="predicted"/>
<keyword evidence="2" id="KW-0285">Flavoprotein</keyword>
<dbReference type="PANTHER" id="PTHR43004">
    <property type="entry name" value="TRK SYSTEM POTASSIUM UPTAKE PROTEIN"/>
    <property type="match status" value="1"/>
</dbReference>